<dbReference type="RefSeq" id="WP_104696414.1">
    <property type="nucleotide sequence ID" value="NZ_FZNG01000002.1"/>
</dbReference>
<evidence type="ECO:0000256" key="1">
    <source>
        <dbReference type="SAM" id="Phobius"/>
    </source>
</evidence>
<gene>
    <name evidence="2" type="ORF">LS81_000415</name>
</gene>
<keyword evidence="1" id="KW-0472">Membrane</keyword>
<feature type="transmembrane region" description="Helical" evidence="1">
    <location>
        <begin position="431"/>
        <end position="453"/>
    </location>
</feature>
<evidence type="ECO:0000313" key="3">
    <source>
        <dbReference type="Proteomes" id="UP000029878"/>
    </source>
</evidence>
<dbReference type="OrthoDB" id="5324042at2"/>
<dbReference type="Gene3D" id="2.160.20.80">
    <property type="entry name" value="E3 ubiquitin-protein ligase SopA"/>
    <property type="match status" value="2"/>
</dbReference>
<name>A0A4U8SFB1_9HELI</name>
<keyword evidence="1" id="KW-1133">Transmembrane helix</keyword>
<comment type="caution">
    <text evidence="2">The sequence shown here is derived from an EMBL/GenBank/DDBJ whole genome shotgun (WGS) entry which is preliminary data.</text>
</comment>
<dbReference type="EMBL" id="JRPL02000001">
    <property type="protein sequence ID" value="TLD84873.1"/>
    <property type="molecule type" value="Genomic_DNA"/>
</dbReference>
<organism evidence="2 3">
    <name type="scientific">Helicobacter trogontum</name>
    <dbReference type="NCBI Taxonomy" id="50960"/>
    <lineage>
        <taxon>Bacteria</taxon>
        <taxon>Pseudomonadati</taxon>
        <taxon>Campylobacterota</taxon>
        <taxon>Epsilonproteobacteria</taxon>
        <taxon>Campylobacterales</taxon>
        <taxon>Helicobacteraceae</taxon>
        <taxon>Helicobacter</taxon>
    </lineage>
</organism>
<protein>
    <submittedName>
        <fullName evidence="2">Pentapeptide repeat-containing protein</fullName>
    </submittedName>
</protein>
<dbReference type="AlphaFoldDB" id="A0A4U8SFB1"/>
<feature type="transmembrane region" description="Helical" evidence="1">
    <location>
        <begin position="509"/>
        <end position="527"/>
    </location>
</feature>
<evidence type="ECO:0000313" key="2">
    <source>
        <dbReference type="EMBL" id="TLD84873.1"/>
    </source>
</evidence>
<dbReference type="Proteomes" id="UP000029878">
    <property type="component" value="Unassembled WGS sequence"/>
</dbReference>
<keyword evidence="1" id="KW-0812">Transmembrane</keyword>
<sequence>MKVNVVKDIIKDTLNTSIDNIEVYQSNITIKGIHDDKLPIDDIRLDDIFIIENIDNILGIENLEEVFTTFIKYNLNFKYCIFKCVSVFSGPYFKKISFENCEFTNGVDFSTSSFKSLFFENCEFKDIADFSYMDVTKKLSFYKVIFENDVNFCNTKFQPNKYRSVFSGVTFKNDVEFENFQFHQDLHGLKFNKNVVFRDTKFQAGITLHKEYFMLESIKFEGCIFDEITIVDDFLQKKGLVFEKCNFTKKFILENKNIKNVTFGSCIFENSAYFSDSTFQDYADFHECEFEKTACFYGVTFDKTPNFSQVIFKGNLNIVNANLKFDFNDLKSKIKQEYEDYNQDSEKSQKFLDNFANDFRDSFRVFKNALIKDNNLLDASNFHKYELYSKEIELDSKNNKTMKDKVEKWQLWFYRKICDHHTDILKSFHSLMLVIGLFGLMSLGVIIGFDYYLGYKPICSHLYLAKDFYDIHIRSIIENNTSYMLGINLIILLVYLIAILGLCTKYIRYILIFMSYFIVIGILLISPKILIPAMGIFTDKRALLDPLSTLGGIYTIAFGFVLYSFIKTIRKSSIVPN</sequence>
<feature type="transmembrane region" description="Helical" evidence="1">
    <location>
        <begin position="483"/>
        <end position="502"/>
    </location>
</feature>
<accession>A0A4U8SFB1</accession>
<proteinExistence type="predicted"/>
<feature type="transmembrane region" description="Helical" evidence="1">
    <location>
        <begin position="547"/>
        <end position="566"/>
    </location>
</feature>
<reference evidence="2 3" key="1">
    <citation type="journal article" date="2014" name="Genome Announc.">
        <title>Draft genome sequences of eight enterohepatic helicobacter species isolated from both laboratory and wild rodents.</title>
        <authorList>
            <person name="Sheh A."/>
            <person name="Shen Z."/>
            <person name="Fox J.G."/>
        </authorList>
    </citation>
    <scope>NUCLEOTIDE SEQUENCE [LARGE SCALE GENOMIC DNA]</scope>
    <source>
        <strain evidence="2 3">ATCC 700114</strain>
    </source>
</reference>